<sequence length="85" mass="9448">MMDANDIDNALHEIRQMVLVAIGAHESLLGGDPDPEVFSMPRRDAEMLSFSIFDVLKRVEDLREKLTEPARPQAKIVLIGGNECA</sequence>
<name>A0A7Z0TUP9_9BRAD</name>
<dbReference type="EMBL" id="CP088280">
    <property type="protein sequence ID" value="UGX98427.1"/>
    <property type="molecule type" value="Genomic_DNA"/>
</dbReference>
<dbReference type="Proteomes" id="UP000564836">
    <property type="component" value="Chromosome"/>
</dbReference>
<evidence type="ECO:0000313" key="1">
    <source>
        <dbReference type="EMBL" id="NYY94742.1"/>
    </source>
</evidence>
<gene>
    <name evidence="2" type="ORF">G6321_00026235</name>
    <name evidence="1" type="ORF">G6321_42000</name>
</gene>
<proteinExistence type="predicted"/>
<organism evidence="1">
    <name type="scientific">Bradyrhizobium barranii subsp. barranii</name>
    <dbReference type="NCBI Taxonomy" id="2823807"/>
    <lineage>
        <taxon>Bacteria</taxon>
        <taxon>Pseudomonadati</taxon>
        <taxon>Pseudomonadota</taxon>
        <taxon>Alphaproteobacteria</taxon>
        <taxon>Hyphomicrobiales</taxon>
        <taxon>Nitrobacteraceae</taxon>
        <taxon>Bradyrhizobium</taxon>
        <taxon>Bradyrhizobium barranii</taxon>
    </lineage>
</organism>
<reference evidence="1" key="2">
    <citation type="submission" date="2020-06" db="EMBL/GenBank/DDBJ databases">
        <title>Whole Genome Sequence of Bradyrhizobium sp. Strain 323S2.</title>
        <authorList>
            <person name="Bromfield E.S.P."/>
        </authorList>
    </citation>
    <scope>NUCLEOTIDE SEQUENCE [LARGE SCALE GENOMIC DNA]</scope>
    <source>
        <strain evidence="1">323S2</strain>
    </source>
</reference>
<dbReference type="RefSeq" id="WP_166341250.1">
    <property type="nucleotide sequence ID" value="NZ_CP088280.1"/>
</dbReference>
<evidence type="ECO:0000313" key="2">
    <source>
        <dbReference type="EMBL" id="UGX98427.1"/>
    </source>
</evidence>
<reference evidence="2 3" key="3">
    <citation type="journal article" date="2022" name="Int. J. Syst. Evol. Microbiol.">
        <title>Strains of Bradyrhizobium barranii sp. nov. associated with legumes native to Canada are symbionts of soybeans and belong to different subspecies (subsp. barranii subsp. nov. and subsp. apii subsp. nov.) and symbiovars (sv. glycinearum and sv. septentrionale).</title>
        <authorList>
            <person name="Bromfield E.S.P."/>
            <person name="Cloutier S."/>
            <person name="Wasai-Hara S."/>
            <person name="Minamisawa K."/>
        </authorList>
    </citation>
    <scope>NUCLEOTIDE SEQUENCE [LARGE SCALE GENOMIC DNA]</scope>
    <source>
        <strain evidence="2 3">323S2</strain>
    </source>
</reference>
<dbReference type="AlphaFoldDB" id="A0A7Z0TUP9"/>
<reference evidence="2 3" key="1">
    <citation type="journal article" date="2017" name="Syst. Appl. Microbiol.">
        <title>Soybeans inoculated with root zone soils of Canadian native legumes harbour diverse and novel Bradyrhizobium spp. that possess agricultural potential.</title>
        <authorList>
            <person name="Bromfield E.S.P."/>
            <person name="Cloutier S."/>
            <person name="Tambong J.T."/>
            <person name="Tran Thi T.V."/>
        </authorList>
    </citation>
    <scope>NUCLEOTIDE SEQUENCE [LARGE SCALE GENOMIC DNA]</scope>
    <source>
        <strain evidence="2 3">323S2</strain>
    </source>
</reference>
<evidence type="ECO:0000313" key="3">
    <source>
        <dbReference type="Proteomes" id="UP000564836"/>
    </source>
</evidence>
<dbReference type="EMBL" id="JACBFH010000001">
    <property type="protein sequence ID" value="NYY94742.1"/>
    <property type="molecule type" value="Genomic_DNA"/>
</dbReference>
<protein>
    <submittedName>
        <fullName evidence="1">Uncharacterized protein</fullName>
    </submittedName>
</protein>
<accession>A0A7Z0TUP9</accession>